<evidence type="ECO:0000313" key="2">
    <source>
        <dbReference type="EMBL" id="OWJ53929.1"/>
    </source>
</evidence>
<accession>A0A0P0N333</accession>
<gene>
    <name evidence="2" type="ORF">Pdsh_08560</name>
    <name evidence="1" type="ORF">Pyrde_0405</name>
</gene>
<dbReference type="Proteomes" id="UP000196694">
    <property type="component" value="Unassembled WGS sequence"/>
</dbReference>
<sequence length="135" mass="15117">MASQLYTLQGIILQLERSIRVVRRLPKLPRLDSKLLRGVIADFLKDLSHLAVFSQQEGLGSEHLYNTIMRCSRVFTEVGRAVSTLEALAELQKVDLFTAVKKFAEVLAEDSCLEDLEKALSELKSGLNSQRKISA</sequence>
<evidence type="ECO:0000313" key="3">
    <source>
        <dbReference type="Proteomes" id="UP000058613"/>
    </source>
</evidence>
<keyword evidence="4" id="KW-1185">Reference proteome</keyword>
<reference evidence="1 3" key="1">
    <citation type="submission" date="2015-10" db="EMBL/GenBank/DDBJ databases">
        <title>Complete genome sequence of hyperthermophilic archaeon Pyrodictium delaneyi Su06.</title>
        <authorList>
            <person name="Jung J.-H."/>
            <person name="Lin J."/>
            <person name="Holden J.F."/>
            <person name="Park C.-S."/>
        </authorList>
    </citation>
    <scope>NUCLEOTIDE SEQUENCE [LARGE SCALE GENOMIC DNA]</scope>
    <source>
        <strain evidence="1 3">Su06</strain>
    </source>
</reference>
<dbReference type="Proteomes" id="UP000058613">
    <property type="component" value="Chromosome"/>
</dbReference>
<dbReference type="AlphaFoldDB" id="A0A0P0N333"/>
<dbReference type="GeneID" id="26098729"/>
<evidence type="ECO:0000313" key="1">
    <source>
        <dbReference type="EMBL" id="ALL00455.1"/>
    </source>
</evidence>
<evidence type="ECO:0000313" key="4">
    <source>
        <dbReference type="Proteomes" id="UP000196694"/>
    </source>
</evidence>
<protein>
    <submittedName>
        <fullName evidence="1">Uncharacterized protein</fullName>
    </submittedName>
</protein>
<proteinExistence type="predicted"/>
<organism evidence="1 3">
    <name type="scientific">Pyrodictium delaneyi</name>
    <dbReference type="NCBI Taxonomy" id="1273541"/>
    <lineage>
        <taxon>Archaea</taxon>
        <taxon>Thermoproteota</taxon>
        <taxon>Thermoprotei</taxon>
        <taxon>Desulfurococcales</taxon>
        <taxon>Pyrodictiaceae</taxon>
        <taxon>Pyrodictium</taxon>
    </lineage>
</organism>
<dbReference type="EMBL" id="NCQP01000007">
    <property type="protein sequence ID" value="OWJ53929.1"/>
    <property type="molecule type" value="Genomic_DNA"/>
</dbReference>
<name>A0A0P0N333_9CREN</name>
<dbReference type="RefSeq" id="WP_055407775.1">
    <property type="nucleotide sequence ID" value="NZ_CP013011.1"/>
</dbReference>
<reference evidence="2 4" key="2">
    <citation type="submission" date="2017-05" db="EMBL/GenBank/DDBJ databases">
        <title>The draft genome of the hyperthermophilic archaeon 'Pyrodictium delaneyi strain Hulk', an iron and nitrate reducer, reveals the capacity for sulfate reduction.</title>
        <authorList>
            <person name="Demey L.M."/>
            <person name="Miller C."/>
            <person name="Manzella M."/>
            <person name="Reguera G."/>
            <person name="Kashefi K."/>
        </authorList>
    </citation>
    <scope>NUCLEOTIDE SEQUENCE [LARGE SCALE GENOMIC DNA]</scope>
    <source>
        <strain evidence="2 4">Hulk</strain>
    </source>
</reference>
<dbReference type="EMBL" id="CP013011">
    <property type="protein sequence ID" value="ALL00455.1"/>
    <property type="molecule type" value="Genomic_DNA"/>
</dbReference>
<dbReference type="KEGG" id="pdl:Pyrde_0405"/>
<dbReference type="OrthoDB" id="383612at2157"/>